<dbReference type="PANTHER" id="PTHR33164:SF105">
    <property type="entry name" value="TRANSCRIPTIONAL REPRESSOR PROTEIN-RELATED"/>
    <property type="match status" value="1"/>
</dbReference>
<dbReference type="InterPro" id="IPR036388">
    <property type="entry name" value="WH-like_DNA-bd_sf"/>
</dbReference>
<dbReference type="InterPro" id="IPR039422">
    <property type="entry name" value="MarR/SlyA-like"/>
</dbReference>
<evidence type="ECO:0000259" key="1">
    <source>
        <dbReference type="PROSITE" id="PS50995"/>
    </source>
</evidence>
<comment type="caution">
    <text evidence="2">The sequence shown here is derived from an EMBL/GenBank/DDBJ whole genome shotgun (WGS) entry which is preliminary data.</text>
</comment>
<proteinExistence type="predicted"/>
<organism evidence="2 3">
    <name type="scientific">Salinisphaera dokdonensis CL-ES53</name>
    <dbReference type="NCBI Taxonomy" id="1304272"/>
    <lineage>
        <taxon>Bacteria</taxon>
        <taxon>Pseudomonadati</taxon>
        <taxon>Pseudomonadota</taxon>
        <taxon>Gammaproteobacteria</taxon>
        <taxon>Salinisphaerales</taxon>
        <taxon>Salinisphaeraceae</taxon>
        <taxon>Salinisphaera</taxon>
    </lineage>
</organism>
<dbReference type="Pfam" id="PF01047">
    <property type="entry name" value="MarR"/>
    <property type="match status" value="1"/>
</dbReference>
<name>A0ABV2AZX5_9GAMM</name>
<dbReference type="InterPro" id="IPR036390">
    <property type="entry name" value="WH_DNA-bd_sf"/>
</dbReference>
<gene>
    <name evidence="2" type="ORF">SADO_08017</name>
</gene>
<sequence>MRAYTPKSVGSNPCICARVRRGARALTALYDTALAPAGLNVAQFSLLRHIEHLGPIGVRALAESSGHERSTLARTLRPLESAGWIEIRRGADRRTREARLTDTGHATLRQAAPLWKQAQRTADARLDGEHDTLFRLLERLEIPAP</sequence>
<dbReference type="EMBL" id="APND01000002">
    <property type="protein sequence ID" value="MES1929186.1"/>
    <property type="molecule type" value="Genomic_DNA"/>
</dbReference>
<dbReference type="InterPro" id="IPR000835">
    <property type="entry name" value="HTH_MarR-typ"/>
</dbReference>
<dbReference type="PANTHER" id="PTHR33164">
    <property type="entry name" value="TRANSCRIPTIONAL REGULATOR, MARR FAMILY"/>
    <property type="match status" value="1"/>
</dbReference>
<keyword evidence="3" id="KW-1185">Reference proteome</keyword>
<evidence type="ECO:0000313" key="3">
    <source>
        <dbReference type="Proteomes" id="UP001460888"/>
    </source>
</evidence>
<dbReference type="RefSeq" id="WP_353110679.1">
    <property type="nucleotide sequence ID" value="NZ_APND01000002.1"/>
</dbReference>
<dbReference type="Proteomes" id="UP001460888">
    <property type="component" value="Unassembled WGS sequence"/>
</dbReference>
<feature type="domain" description="HTH marR-type" evidence="1">
    <location>
        <begin position="12"/>
        <end position="142"/>
    </location>
</feature>
<accession>A0ABV2AZX5</accession>
<dbReference type="PROSITE" id="PS50995">
    <property type="entry name" value="HTH_MARR_2"/>
    <property type="match status" value="1"/>
</dbReference>
<dbReference type="SMART" id="SM00347">
    <property type="entry name" value="HTH_MARR"/>
    <property type="match status" value="1"/>
</dbReference>
<dbReference type="Gene3D" id="1.10.10.10">
    <property type="entry name" value="Winged helix-like DNA-binding domain superfamily/Winged helix DNA-binding domain"/>
    <property type="match status" value="1"/>
</dbReference>
<reference evidence="2 3" key="1">
    <citation type="submission" date="2013-03" db="EMBL/GenBank/DDBJ databases">
        <title>Salinisphaera dokdonensis CL-ES53 Genome Sequencing.</title>
        <authorList>
            <person name="Li C."/>
            <person name="Lai Q."/>
            <person name="Shao Z."/>
        </authorList>
    </citation>
    <scope>NUCLEOTIDE SEQUENCE [LARGE SCALE GENOMIC DNA]</scope>
    <source>
        <strain evidence="2 3">CL-ES53</strain>
    </source>
</reference>
<dbReference type="SUPFAM" id="SSF46785">
    <property type="entry name" value="Winged helix' DNA-binding domain"/>
    <property type="match status" value="1"/>
</dbReference>
<evidence type="ECO:0000313" key="2">
    <source>
        <dbReference type="EMBL" id="MES1929186.1"/>
    </source>
</evidence>
<protein>
    <submittedName>
        <fullName evidence="2">MarR family transcriptional regulator</fullName>
    </submittedName>
</protein>